<protein>
    <submittedName>
        <fullName evidence="1">Putative esterase</fullName>
    </submittedName>
</protein>
<keyword evidence="2" id="KW-1185">Reference proteome</keyword>
<dbReference type="Proteomes" id="UP000019276">
    <property type="component" value="Unassembled WGS sequence"/>
</dbReference>
<dbReference type="EMBL" id="ARZY01000009">
    <property type="protein sequence ID" value="EWH10704.1"/>
    <property type="molecule type" value="Genomic_DNA"/>
</dbReference>
<dbReference type="eggNOG" id="COG0627">
    <property type="taxonomic scope" value="Bacteria"/>
</dbReference>
<dbReference type="Pfam" id="PF00756">
    <property type="entry name" value="Esterase"/>
    <property type="match status" value="1"/>
</dbReference>
<dbReference type="InterPro" id="IPR029058">
    <property type="entry name" value="AB_hydrolase_fold"/>
</dbReference>
<dbReference type="InterPro" id="IPR000801">
    <property type="entry name" value="Esterase-like"/>
</dbReference>
<dbReference type="PANTHER" id="PTHR48098">
    <property type="entry name" value="ENTEROCHELIN ESTERASE-RELATED"/>
    <property type="match status" value="1"/>
</dbReference>
<reference evidence="1 2" key="1">
    <citation type="journal article" date="2014" name="Genome Announc.">
        <title>Draft Genome Sequence of the Agar-Degrading Bacterium Catenovulum sp. Strain DS-2, Isolated from Intestines of Haliotis diversicolor.</title>
        <authorList>
            <person name="Shan D."/>
            <person name="Li X."/>
            <person name="Gu Z."/>
            <person name="Wei G."/>
            <person name="Gao Z."/>
            <person name="Shao Z."/>
        </authorList>
    </citation>
    <scope>NUCLEOTIDE SEQUENCE [LARGE SCALE GENOMIC DNA]</scope>
    <source>
        <strain evidence="1 2">DS-2</strain>
    </source>
</reference>
<dbReference type="OrthoDB" id="9803578at2"/>
<organism evidence="1 2">
    <name type="scientific">Catenovulum agarivorans DS-2</name>
    <dbReference type="NCBI Taxonomy" id="1328313"/>
    <lineage>
        <taxon>Bacteria</taxon>
        <taxon>Pseudomonadati</taxon>
        <taxon>Pseudomonadota</taxon>
        <taxon>Gammaproteobacteria</taxon>
        <taxon>Alteromonadales</taxon>
        <taxon>Alteromonadaceae</taxon>
        <taxon>Catenovulum</taxon>
    </lineage>
</organism>
<sequence length="271" mass="30726">MAINRLEISNPAYTPDNTKFVTVHSSNLQRRHDIVLYNSNAQGENLPVVVLMHGVYGNAWVWMYLGGIHLAYEKVQAELGGIEFILAMPSDGGLYDGSAYLPLKKHADYDKWITEDVIAAVKQVQDTVSDSSRFYISGLSMGGYGALRLGAKYPNLFSGISAHSSITKIDDMAHFVPTELSEYQCDNQRETDICYWLEQNKSDIPPLRFDCGVDDVLYQSNLNLENKLKTLAVNYTFDSFEGEHSWEYWHQHVQTTFKFFAKLELSAKNID</sequence>
<dbReference type="PATRIC" id="fig|1328313.3.peg.1359"/>
<dbReference type="STRING" id="1328313.DS2_06626"/>
<name>W7QCT6_9ALTE</name>
<proteinExistence type="predicted"/>
<dbReference type="SUPFAM" id="SSF53474">
    <property type="entry name" value="alpha/beta-Hydrolases"/>
    <property type="match status" value="1"/>
</dbReference>
<comment type="caution">
    <text evidence="1">The sequence shown here is derived from an EMBL/GenBank/DDBJ whole genome shotgun (WGS) entry which is preliminary data.</text>
</comment>
<evidence type="ECO:0000313" key="2">
    <source>
        <dbReference type="Proteomes" id="UP000019276"/>
    </source>
</evidence>
<dbReference type="RefSeq" id="WP_035013914.1">
    <property type="nucleotide sequence ID" value="NZ_ARZY01000009.1"/>
</dbReference>
<dbReference type="InterPro" id="IPR050583">
    <property type="entry name" value="Mycobacterial_A85_antigen"/>
</dbReference>
<dbReference type="Gene3D" id="3.40.50.1820">
    <property type="entry name" value="alpha/beta hydrolase"/>
    <property type="match status" value="1"/>
</dbReference>
<dbReference type="PANTHER" id="PTHR48098:SF1">
    <property type="entry name" value="DIACYLGLYCEROL ACYLTRANSFERASE_MYCOLYLTRANSFERASE AG85A"/>
    <property type="match status" value="1"/>
</dbReference>
<gene>
    <name evidence="1" type="ORF">DS2_06626</name>
</gene>
<dbReference type="AlphaFoldDB" id="W7QCT6"/>
<evidence type="ECO:0000313" key="1">
    <source>
        <dbReference type="EMBL" id="EWH10704.1"/>
    </source>
</evidence>
<accession>W7QCT6</accession>